<organism evidence="1 2">
    <name type="scientific">Scytonema millei VB511283</name>
    <dbReference type="NCBI Taxonomy" id="1245923"/>
    <lineage>
        <taxon>Bacteria</taxon>
        <taxon>Bacillati</taxon>
        <taxon>Cyanobacteriota</taxon>
        <taxon>Cyanophyceae</taxon>
        <taxon>Nostocales</taxon>
        <taxon>Scytonemataceae</taxon>
        <taxon>Scytonema</taxon>
    </lineage>
</organism>
<comment type="caution">
    <text evidence="1">The sequence shown here is derived from an EMBL/GenBank/DDBJ whole genome shotgun (WGS) entry which is preliminary data.</text>
</comment>
<dbReference type="RefSeq" id="WP_039717319.1">
    <property type="nucleotide sequence ID" value="NZ_JTJC03000001.1"/>
</dbReference>
<dbReference type="InterPro" id="IPR047589">
    <property type="entry name" value="DUF11_rpt"/>
</dbReference>
<accession>A0A9X5E3A1</accession>
<dbReference type="PIRSF" id="PIRSF014979">
    <property type="entry name" value="UCP014979"/>
    <property type="match status" value="1"/>
</dbReference>
<sequence>MKHLSMFGLAIAVLLSAPLGDRIVSAQQQPKATVQNIQSQRPVQLNLMAEKKVMQKDAQGKPKVSWQAMRGKVTVFPGDVIRYTVRGANSGDRPVKNLVLTQPIPKQTTYILNSVTVNHPGVAVTYSIDNGKSFVAKPIVKVKLADGKVKTEAAPAELYTHIRWKFAQAVDSTKMLGAAYQVKVK</sequence>
<keyword evidence="2" id="KW-1185">Reference proteome</keyword>
<dbReference type="EMBL" id="JTJC03000001">
    <property type="protein sequence ID" value="NHC33439.1"/>
    <property type="molecule type" value="Genomic_DNA"/>
</dbReference>
<gene>
    <name evidence="1" type="ORF">QH73_0001960</name>
</gene>
<protein>
    <submittedName>
        <fullName evidence="1">DUF11 domain-containing protein</fullName>
    </submittedName>
</protein>
<dbReference type="NCBIfam" id="TIGR01451">
    <property type="entry name" value="B_ant_repeat"/>
    <property type="match status" value="1"/>
</dbReference>
<dbReference type="AlphaFoldDB" id="A0A9X5E3A1"/>
<dbReference type="OrthoDB" id="484368at2"/>
<reference evidence="1 2" key="1">
    <citation type="journal article" date="2015" name="Genome Announc.">
        <title>Draft Genome Sequence of the Terrestrial Cyanobacterium Scytonema millei VB511283, Isolated from Eastern India.</title>
        <authorList>
            <person name="Sen D."/>
            <person name="Chandrababunaidu M.M."/>
            <person name="Singh D."/>
            <person name="Sanghi N."/>
            <person name="Ghorai A."/>
            <person name="Mishra G.P."/>
            <person name="Madduluri M."/>
            <person name="Adhikary S.P."/>
            <person name="Tripathy S."/>
        </authorList>
    </citation>
    <scope>NUCLEOTIDE SEQUENCE [LARGE SCALE GENOMIC DNA]</scope>
    <source>
        <strain evidence="1 2">VB511283</strain>
    </source>
</reference>
<dbReference type="InterPro" id="IPR014468">
    <property type="entry name" value="UCP014979"/>
</dbReference>
<name>A0A9X5E3A1_9CYAN</name>
<proteinExistence type="predicted"/>
<dbReference type="Proteomes" id="UP000031532">
    <property type="component" value="Unassembled WGS sequence"/>
</dbReference>
<evidence type="ECO:0000313" key="2">
    <source>
        <dbReference type="Proteomes" id="UP000031532"/>
    </source>
</evidence>
<evidence type="ECO:0000313" key="1">
    <source>
        <dbReference type="EMBL" id="NHC33439.1"/>
    </source>
</evidence>